<dbReference type="Proteomes" id="UP000028534">
    <property type="component" value="Unassembled WGS sequence"/>
</dbReference>
<feature type="region of interest" description="Disordered" evidence="1">
    <location>
        <begin position="1"/>
        <end position="206"/>
    </location>
</feature>
<evidence type="ECO:0000256" key="1">
    <source>
        <dbReference type="SAM" id="MobiDB-lite"/>
    </source>
</evidence>
<protein>
    <submittedName>
        <fullName evidence="2">Uncharacterized protein</fullName>
    </submittedName>
</protein>
<accession>A0A084ESY1</accession>
<feature type="compositionally biased region" description="Basic residues" evidence="1">
    <location>
        <begin position="196"/>
        <end position="206"/>
    </location>
</feature>
<name>A0A084ESY1_SPHYA</name>
<dbReference type="AlphaFoldDB" id="A0A084ESY1"/>
<reference evidence="2 3" key="1">
    <citation type="submission" date="2014-03" db="EMBL/GenBank/DDBJ databases">
        <title>Genome sequence of Sphingobium yanoikuyae B1.</title>
        <authorList>
            <person name="Gan H.M."/>
            <person name="Gan H.Y."/>
            <person name="Savka M.A."/>
        </authorList>
    </citation>
    <scope>NUCLEOTIDE SEQUENCE [LARGE SCALE GENOMIC DNA]</scope>
    <source>
        <strain evidence="2 3">B1</strain>
    </source>
</reference>
<gene>
    <name evidence="2" type="ORF">CP98_00522</name>
</gene>
<evidence type="ECO:0000313" key="2">
    <source>
        <dbReference type="EMBL" id="KEZ21073.1"/>
    </source>
</evidence>
<feature type="compositionally biased region" description="Gly residues" evidence="1">
    <location>
        <begin position="17"/>
        <end position="30"/>
    </location>
</feature>
<proteinExistence type="predicted"/>
<dbReference type="EMBL" id="JGVR01000002">
    <property type="protein sequence ID" value="KEZ21073.1"/>
    <property type="molecule type" value="Genomic_DNA"/>
</dbReference>
<feature type="compositionally biased region" description="Basic residues" evidence="1">
    <location>
        <begin position="110"/>
        <end position="138"/>
    </location>
</feature>
<feature type="compositionally biased region" description="Basic and acidic residues" evidence="1">
    <location>
        <begin position="68"/>
        <end position="93"/>
    </location>
</feature>
<sequence length="206" mass="23034">MGPRGGRGTREERSGAGRPGAPGSGSGSGQKGRACMQSAQGHAGTVLPHRSALHCAGWPGGSRARVRPFRDWPARDRSGRDRSARDWPARDWEWPLPGDIPSKRTDEKCARHRAVPQAHPGRRARNLRCRRCRPRRTKALMPLMPPDRCARHDSGRAASRRPSRRHWPRGKSLGRAGFPSRAHGDHRSDHRAAMRASRRYNRRGAR</sequence>
<evidence type="ECO:0000313" key="3">
    <source>
        <dbReference type="Proteomes" id="UP000028534"/>
    </source>
</evidence>
<feature type="compositionally biased region" description="Basic residues" evidence="1">
    <location>
        <begin position="158"/>
        <end position="169"/>
    </location>
</feature>
<feature type="compositionally biased region" description="Basic and acidic residues" evidence="1">
    <location>
        <begin position="182"/>
        <end position="192"/>
    </location>
</feature>
<comment type="caution">
    <text evidence="2">The sequence shown here is derived from an EMBL/GenBank/DDBJ whole genome shotgun (WGS) entry which is preliminary data.</text>
</comment>
<organism evidence="2 3">
    <name type="scientific">Sphingobium yanoikuyae</name>
    <name type="common">Sphingomonas yanoikuyae</name>
    <dbReference type="NCBI Taxonomy" id="13690"/>
    <lineage>
        <taxon>Bacteria</taxon>
        <taxon>Pseudomonadati</taxon>
        <taxon>Pseudomonadota</taxon>
        <taxon>Alphaproteobacteria</taxon>
        <taxon>Sphingomonadales</taxon>
        <taxon>Sphingomonadaceae</taxon>
        <taxon>Sphingobium</taxon>
    </lineage>
</organism>